<reference evidence="11" key="3">
    <citation type="submission" date="2011-03" db="EMBL/GenBank/DDBJ databases">
        <title>Annotation of Magnaporthe poae ATCC 64411.</title>
        <authorList>
            <person name="Ma L.-J."/>
            <person name="Dead R."/>
            <person name="Young S.K."/>
            <person name="Zeng Q."/>
            <person name="Gargeya S."/>
            <person name="Fitzgerald M."/>
            <person name="Haas B."/>
            <person name="Abouelleil A."/>
            <person name="Alvarado L."/>
            <person name="Arachchi H.M."/>
            <person name="Berlin A."/>
            <person name="Brown A."/>
            <person name="Chapman S.B."/>
            <person name="Chen Z."/>
            <person name="Dunbar C."/>
            <person name="Freedman E."/>
            <person name="Gearin G."/>
            <person name="Gellesch M."/>
            <person name="Goldberg J."/>
            <person name="Griggs A."/>
            <person name="Gujja S."/>
            <person name="Heiman D."/>
            <person name="Howarth C."/>
            <person name="Larson L."/>
            <person name="Lui A."/>
            <person name="MacDonald P.J.P."/>
            <person name="Mehta T."/>
            <person name="Montmayeur A."/>
            <person name="Murphy C."/>
            <person name="Neiman D."/>
            <person name="Pearson M."/>
            <person name="Priest M."/>
            <person name="Roberts A."/>
            <person name="Saif S."/>
            <person name="Shea T."/>
            <person name="Shenoy N."/>
            <person name="Sisk P."/>
            <person name="Stolte C."/>
            <person name="Sykes S."/>
            <person name="Yandava C."/>
            <person name="Wortman J."/>
            <person name="Nusbaum C."/>
            <person name="Birren B."/>
        </authorList>
    </citation>
    <scope>NUCLEOTIDE SEQUENCE</scope>
    <source>
        <strain evidence="11">ATCC 64411</strain>
    </source>
</reference>
<reference evidence="11" key="2">
    <citation type="submission" date="2010-05" db="EMBL/GenBank/DDBJ databases">
        <title>The Genome Sequence of Magnaporthe poae strain ATCC 64411.</title>
        <authorList>
            <consortium name="The Broad Institute Genome Sequencing Platform"/>
            <consortium name="Broad Institute Genome Sequencing Center for Infectious Disease"/>
            <person name="Ma L.-J."/>
            <person name="Dead R."/>
            <person name="Young S."/>
            <person name="Zeng Q."/>
            <person name="Koehrsen M."/>
            <person name="Alvarado L."/>
            <person name="Berlin A."/>
            <person name="Chapman S.B."/>
            <person name="Chen Z."/>
            <person name="Freedman E."/>
            <person name="Gellesch M."/>
            <person name="Goldberg J."/>
            <person name="Griggs A."/>
            <person name="Gujja S."/>
            <person name="Heilman E.R."/>
            <person name="Heiman D."/>
            <person name="Hepburn T."/>
            <person name="Howarth C."/>
            <person name="Jen D."/>
            <person name="Larson L."/>
            <person name="Mehta T."/>
            <person name="Neiman D."/>
            <person name="Pearson M."/>
            <person name="Roberts A."/>
            <person name="Saif S."/>
            <person name="Shea T."/>
            <person name="Shenoy N."/>
            <person name="Sisk P."/>
            <person name="Stolte C."/>
            <person name="Sykes S."/>
            <person name="Walk T."/>
            <person name="White J."/>
            <person name="Yandava C."/>
            <person name="Haas B."/>
            <person name="Nusbaum C."/>
            <person name="Birren B."/>
        </authorList>
    </citation>
    <scope>NUCLEOTIDE SEQUENCE</scope>
    <source>
        <strain evidence="11">ATCC 64411</strain>
    </source>
</reference>
<feature type="compositionally biased region" description="Basic and acidic residues" evidence="9">
    <location>
        <begin position="233"/>
        <end position="259"/>
    </location>
</feature>
<dbReference type="InterPro" id="IPR037518">
    <property type="entry name" value="MPN"/>
</dbReference>
<dbReference type="STRING" id="644358.A0A0C4E9Z2"/>
<evidence type="ECO:0000313" key="13">
    <source>
        <dbReference type="Proteomes" id="UP000011715"/>
    </source>
</evidence>
<reference evidence="12" key="5">
    <citation type="submission" date="2015-06" db="UniProtKB">
        <authorList>
            <consortium name="EnsemblFungi"/>
        </authorList>
    </citation>
    <scope>IDENTIFICATION</scope>
    <source>
        <strain evidence="12">ATCC 64411</strain>
    </source>
</reference>
<evidence type="ECO:0000259" key="10">
    <source>
        <dbReference type="PROSITE" id="PS50249"/>
    </source>
</evidence>
<protein>
    <submittedName>
        <fullName evidence="11">STAM-binding protein</fullName>
    </submittedName>
</protein>
<dbReference type="PANTHER" id="PTHR12947:SF13">
    <property type="entry name" value="FI19924P1"/>
    <property type="match status" value="1"/>
</dbReference>
<keyword evidence="7" id="KW-0862">Zinc</keyword>
<feature type="compositionally biased region" description="Low complexity" evidence="9">
    <location>
        <begin position="275"/>
        <end position="288"/>
    </location>
</feature>
<dbReference type="Pfam" id="PF08969">
    <property type="entry name" value="USP8_dimer"/>
    <property type="match status" value="1"/>
</dbReference>
<name>A0A0C4E9Z2_MAGP6</name>
<dbReference type="Proteomes" id="UP000011715">
    <property type="component" value="Unassembled WGS sequence"/>
</dbReference>
<dbReference type="EnsemblFungi" id="MAPG_09444T0">
    <property type="protein sequence ID" value="MAPG_09444T0"/>
    <property type="gene ID" value="MAPG_09444"/>
</dbReference>
<evidence type="ECO:0000256" key="4">
    <source>
        <dbReference type="ARBA" id="ARBA00022723"/>
    </source>
</evidence>
<dbReference type="OMA" id="SWGVFRL"/>
<dbReference type="Gene3D" id="1.20.58.80">
    <property type="entry name" value="Phosphotransferase system, lactose/cellobiose-type IIA subunit"/>
    <property type="match status" value="1"/>
</dbReference>
<comment type="similarity">
    <text evidence="2">Belongs to the peptidase M67C family.</text>
</comment>
<accession>A0A0C4E9Z2</accession>
<reference evidence="12" key="4">
    <citation type="journal article" date="2015" name="G3 (Bethesda)">
        <title>Genome sequences of three phytopathogenic species of the Magnaporthaceae family of fungi.</title>
        <authorList>
            <person name="Okagaki L.H."/>
            <person name="Nunes C.C."/>
            <person name="Sailsbery J."/>
            <person name="Clay B."/>
            <person name="Brown D."/>
            <person name="John T."/>
            <person name="Oh Y."/>
            <person name="Young N."/>
            <person name="Fitzgerald M."/>
            <person name="Haas B.J."/>
            <person name="Zeng Q."/>
            <person name="Young S."/>
            <person name="Adiconis X."/>
            <person name="Fan L."/>
            <person name="Levin J.Z."/>
            <person name="Mitchell T.K."/>
            <person name="Okubara P.A."/>
            <person name="Farman M.L."/>
            <person name="Kohn L.M."/>
            <person name="Birren B."/>
            <person name="Ma L.-J."/>
            <person name="Dean R.A."/>
        </authorList>
    </citation>
    <scope>NUCLEOTIDE SEQUENCE</scope>
    <source>
        <strain evidence="12">ATCC 64411 / 73-15</strain>
    </source>
</reference>
<gene>
    <name evidence="11" type="ORF">MAPG_09444</name>
</gene>
<organism evidence="12 13">
    <name type="scientific">Magnaporthiopsis poae (strain ATCC 64411 / 73-15)</name>
    <name type="common">Kentucky bluegrass fungus</name>
    <name type="synonym">Magnaporthe poae</name>
    <dbReference type="NCBI Taxonomy" id="644358"/>
    <lineage>
        <taxon>Eukaryota</taxon>
        <taxon>Fungi</taxon>
        <taxon>Dikarya</taxon>
        <taxon>Ascomycota</taxon>
        <taxon>Pezizomycotina</taxon>
        <taxon>Sordariomycetes</taxon>
        <taxon>Sordariomycetidae</taxon>
        <taxon>Magnaporthales</taxon>
        <taxon>Magnaporthaceae</taxon>
        <taxon>Magnaporthiopsis</taxon>
    </lineage>
</organism>
<feature type="domain" description="MPN" evidence="10">
    <location>
        <begin position="394"/>
        <end position="522"/>
    </location>
</feature>
<evidence type="ECO:0000256" key="8">
    <source>
        <dbReference type="ARBA" id="ARBA00023049"/>
    </source>
</evidence>
<evidence type="ECO:0000256" key="7">
    <source>
        <dbReference type="ARBA" id="ARBA00022833"/>
    </source>
</evidence>
<dbReference type="Gene3D" id="3.40.140.10">
    <property type="entry name" value="Cytidine Deaminase, domain 2"/>
    <property type="match status" value="1"/>
</dbReference>
<dbReference type="CDD" id="cd08066">
    <property type="entry name" value="MPN_AMSH_like"/>
    <property type="match status" value="1"/>
</dbReference>
<keyword evidence="13" id="KW-1185">Reference proteome</keyword>
<dbReference type="Pfam" id="PF01398">
    <property type="entry name" value="JAB"/>
    <property type="match status" value="1"/>
</dbReference>
<dbReference type="GO" id="GO:0006508">
    <property type="term" value="P:proteolysis"/>
    <property type="evidence" value="ECO:0007669"/>
    <property type="project" value="UniProtKB-KW"/>
</dbReference>
<dbReference type="SUPFAM" id="SSF102712">
    <property type="entry name" value="JAB1/MPN domain"/>
    <property type="match status" value="1"/>
</dbReference>
<dbReference type="InterPro" id="IPR044098">
    <property type="entry name" value="STAMBP/STALP-like_MPN"/>
</dbReference>
<dbReference type="PROSITE" id="PS50249">
    <property type="entry name" value="MPN"/>
    <property type="match status" value="1"/>
</dbReference>
<keyword evidence="6" id="KW-0378">Hydrolase</keyword>
<keyword evidence="8" id="KW-0482">Metalloprotease</keyword>
<dbReference type="GO" id="GO:0070536">
    <property type="term" value="P:protein K63-linked deubiquitination"/>
    <property type="evidence" value="ECO:0007669"/>
    <property type="project" value="InterPro"/>
</dbReference>
<dbReference type="GO" id="GO:0016020">
    <property type="term" value="C:membrane"/>
    <property type="evidence" value="ECO:0007669"/>
    <property type="project" value="TreeGrafter"/>
</dbReference>
<keyword evidence="5" id="KW-0833">Ubl conjugation pathway</keyword>
<feature type="compositionally biased region" description="Basic and acidic residues" evidence="9">
    <location>
        <begin position="193"/>
        <end position="207"/>
    </location>
</feature>
<dbReference type="AlphaFoldDB" id="A0A0C4E9Z2"/>
<dbReference type="GO" id="GO:0046872">
    <property type="term" value="F:metal ion binding"/>
    <property type="evidence" value="ECO:0007669"/>
    <property type="project" value="UniProtKB-KW"/>
</dbReference>
<dbReference type="OrthoDB" id="3640at2759"/>
<dbReference type="FunFam" id="3.40.140.10:FF:000033">
    <property type="entry name" value="AMSH-like protease sst2"/>
    <property type="match status" value="1"/>
</dbReference>
<evidence type="ECO:0000256" key="9">
    <source>
        <dbReference type="SAM" id="MobiDB-lite"/>
    </source>
</evidence>
<evidence type="ECO:0000256" key="6">
    <source>
        <dbReference type="ARBA" id="ARBA00022801"/>
    </source>
</evidence>
<dbReference type="EMBL" id="ADBL01002412">
    <property type="status" value="NOT_ANNOTATED_CDS"/>
    <property type="molecule type" value="Genomic_DNA"/>
</dbReference>
<dbReference type="GO" id="GO:0061578">
    <property type="term" value="F:K63-linked deubiquitinase activity"/>
    <property type="evidence" value="ECO:0007669"/>
    <property type="project" value="InterPro"/>
</dbReference>
<dbReference type="EMBL" id="GL876976">
    <property type="protein sequence ID" value="KLU90919.1"/>
    <property type="molecule type" value="Genomic_DNA"/>
</dbReference>
<dbReference type="PANTHER" id="PTHR12947">
    <property type="entry name" value="AMSH-LIKE PROTEASE"/>
    <property type="match status" value="1"/>
</dbReference>
<feature type="region of interest" description="Disordered" evidence="9">
    <location>
        <begin position="180"/>
        <end position="334"/>
    </location>
</feature>
<keyword evidence="3" id="KW-0645">Protease</keyword>
<evidence type="ECO:0000256" key="3">
    <source>
        <dbReference type="ARBA" id="ARBA00022670"/>
    </source>
</evidence>
<dbReference type="VEuPathDB" id="FungiDB:MAPG_09444"/>
<keyword evidence="4" id="KW-0479">Metal-binding</keyword>
<proteinExistence type="inferred from homology"/>
<dbReference type="SMART" id="SM00232">
    <property type="entry name" value="JAB_MPN"/>
    <property type="match status" value="1"/>
</dbReference>
<evidence type="ECO:0000256" key="1">
    <source>
        <dbReference type="ARBA" id="ARBA00001947"/>
    </source>
</evidence>
<dbReference type="InterPro" id="IPR015063">
    <property type="entry name" value="USP8_dimer"/>
</dbReference>
<dbReference type="GO" id="GO:0140492">
    <property type="term" value="F:metal-dependent deubiquitinase activity"/>
    <property type="evidence" value="ECO:0007669"/>
    <property type="project" value="InterPro"/>
</dbReference>
<dbReference type="InterPro" id="IPR000555">
    <property type="entry name" value="JAMM/MPN+_dom"/>
</dbReference>
<comment type="cofactor">
    <cofactor evidence="1">
        <name>Zn(2+)</name>
        <dbReference type="ChEBI" id="CHEBI:29105"/>
    </cofactor>
</comment>
<evidence type="ECO:0000256" key="2">
    <source>
        <dbReference type="ARBA" id="ARBA00010981"/>
    </source>
</evidence>
<evidence type="ECO:0000256" key="5">
    <source>
        <dbReference type="ARBA" id="ARBA00022786"/>
    </source>
</evidence>
<evidence type="ECO:0000313" key="12">
    <source>
        <dbReference type="EnsemblFungi" id="MAPG_09444T0"/>
    </source>
</evidence>
<evidence type="ECO:0000313" key="11">
    <source>
        <dbReference type="EMBL" id="KLU90919.1"/>
    </source>
</evidence>
<dbReference type="eggNOG" id="KOG2880">
    <property type="taxonomic scope" value="Eukaryota"/>
</dbReference>
<reference evidence="13" key="1">
    <citation type="submission" date="2010-05" db="EMBL/GenBank/DDBJ databases">
        <title>The genome sequence of Magnaporthe poae strain ATCC 64411.</title>
        <authorList>
            <person name="Ma L.-J."/>
            <person name="Dead R."/>
            <person name="Young S."/>
            <person name="Zeng Q."/>
            <person name="Koehrsen M."/>
            <person name="Alvarado L."/>
            <person name="Berlin A."/>
            <person name="Chapman S.B."/>
            <person name="Chen Z."/>
            <person name="Freedman E."/>
            <person name="Gellesch M."/>
            <person name="Goldberg J."/>
            <person name="Griggs A."/>
            <person name="Gujja S."/>
            <person name="Heilman E.R."/>
            <person name="Heiman D."/>
            <person name="Hepburn T."/>
            <person name="Howarth C."/>
            <person name="Jen D."/>
            <person name="Larson L."/>
            <person name="Mehta T."/>
            <person name="Neiman D."/>
            <person name="Pearson M."/>
            <person name="Roberts A."/>
            <person name="Saif S."/>
            <person name="Shea T."/>
            <person name="Shenoy N."/>
            <person name="Sisk P."/>
            <person name="Stolte C."/>
            <person name="Sykes S."/>
            <person name="Walk T."/>
            <person name="White J."/>
            <person name="Yandava C."/>
            <person name="Haas B."/>
            <person name="Nusbaum C."/>
            <person name="Birren B."/>
        </authorList>
    </citation>
    <scope>NUCLEOTIDE SEQUENCE [LARGE SCALE GENOMIC DNA]</scope>
    <source>
        <strain evidence="13">ATCC 64411 / 73-15</strain>
    </source>
</reference>
<sequence length="571" mass="64705">MSDQYGSVPVRRPLSVPEIVEQADSIDYTPDVSLKHWVGAAERLYREGQIYMNEGNSAQAYLLLVRHCSLVLRKFPTHPAAKSPEGRRQLKRLNDRIPQILSQLEELKPRITAAYKEWERLSKAGHVSEQRASTGDARYDQLAAKDPALSWNNQSPAQLLDAGRNQELAIRLAQDDFHRRNAARRSTRQAGITEHEEQRRRGGRVWEDWDDWDNPRPHSNMPDDSDSLQRQLQETRRRMDRPDDHSDGAVGDSSHDRYRGGSQRPAGPRIQPSVPSYSYPSIHKSSSIQYEPSASWRDRELMGPQNYPSRPPKEPYPSQASPLRDSAPPPRPQKIVESHGIGPPIPPAVPTVPDKLPEQQEATVGHAVNELSKRKNVTFLPAGYTEGGKPLRPIFIPQRLEDEFLRIAAPNTRKGLELCGIICGRPINNALFASGLLIPNQICTSDTCETEDEFQIYEFCERENMIIIGWIHTHPTQTCFMSSRDLHTHASYQAISPESIAIVCAPKFGQFGVFRLTDPPGLPHVLNCPHTHTFHQHSLPEQEIYKDAMHPASHVYLSDQIEFEVTDLRPR</sequence>
<dbReference type="GO" id="GO:0005768">
    <property type="term" value="C:endosome"/>
    <property type="evidence" value="ECO:0007669"/>
    <property type="project" value="TreeGrafter"/>
</dbReference>